<organism evidence="2 3">
    <name type="scientific">Bacillus badius</name>
    <dbReference type="NCBI Taxonomy" id="1455"/>
    <lineage>
        <taxon>Bacteria</taxon>
        <taxon>Bacillati</taxon>
        <taxon>Bacillota</taxon>
        <taxon>Bacilli</taxon>
        <taxon>Bacillales</taxon>
        <taxon>Bacillaceae</taxon>
        <taxon>Pseudobacillus</taxon>
    </lineage>
</organism>
<gene>
    <name evidence="2" type="ORF">SD77_1048</name>
</gene>
<name>A0ABR5ASI2_BACBA</name>
<evidence type="ECO:0000313" key="2">
    <source>
        <dbReference type="EMBL" id="KIL77719.1"/>
    </source>
</evidence>
<feature type="region of interest" description="Disordered" evidence="1">
    <location>
        <begin position="1"/>
        <end position="20"/>
    </location>
</feature>
<accession>A0ABR5ASI2</accession>
<comment type="caution">
    <text evidence="2">The sequence shown here is derived from an EMBL/GenBank/DDBJ whole genome shotgun (WGS) entry which is preliminary data.</text>
</comment>
<dbReference type="EMBL" id="JXLP01000012">
    <property type="protein sequence ID" value="KIL77719.1"/>
    <property type="molecule type" value="Genomic_DNA"/>
</dbReference>
<keyword evidence="3" id="KW-1185">Reference proteome</keyword>
<reference evidence="2 3" key="1">
    <citation type="submission" date="2015-01" db="EMBL/GenBank/DDBJ databases">
        <title>Genome Assembly of Bacillus badius MTCC 1458.</title>
        <authorList>
            <person name="Verma A."/>
            <person name="Khatri I."/>
            <person name="Mual P."/>
            <person name="Subramanian S."/>
            <person name="Krishnamurthi S."/>
        </authorList>
    </citation>
    <scope>NUCLEOTIDE SEQUENCE [LARGE SCALE GENOMIC DNA]</scope>
    <source>
        <strain evidence="2 3">MTCC 1458</strain>
    </source>
</reference>
<evidence type="ECO:0000256" key="1">
    <source>
        <dbReference type="SAM" id="MobiDB-lite"/>
    </source>
</evidence>
<sequence>MPRERENIQTNNGDPHFDGKYEGVIAVPEGTEQMGIRIDRKQSESAYDVTKLKIDPALQRFQQFFKGSKPK</sequence>
<dbReference type="RefSeq" id="WP_041113990.1">
    <property type="nucleotide sequence ID" value="NZ_JARTHD010000009.1"/>
</dbReference>
<protein>
    <submittedName>
        <fullName evidence="2">Uncharacterized protein</fullName>
    </submittedName>
</protein>
<proteinExistence type="predicted"/>
<evidence type="ECO:0000313" key="3">
    <source>
        <dbReference type="Proteomes" id="UP000031982"/>
    </source>
</evidence>
<dbReference type="Proteomes" id="UP000031982">
    <property type="component" value="Unassembled WGS sequence"/>
</dbReference>